<protein>
    <submittedName>
        <fullName evidence="2">Uncharacterized protein</fullName>
    </submittedName>
</protein>
<dbReference type="Gramene" id="Bo4g139800.1">
    <property type="protein sequence ID" value="Bo4g139800.1"/>
    <property type="gene ID" value="Bo4g139800"/>
</dbReference>
<evidence type="ECO:0000313" key="3">
    <source>
        <dbReference type="Proteomes" id="UP000032141"/>
    </source>
</evidence>
<feature type="region of interest" description="Disordered" evidence="1">
    <location>
        <begin position="1"/>
        <end position="62"/>
    </location>
</feature>
<sequence length="344" mass="38060">MFGEPGSRLDPLSSSAPGSSSAPYSSGPETVPETQPSQRVSRSPSSSAQSVPHVPPPMAPPMMPPPVPPPMVPPMPADVHPDLMVPPSAPYLQYTVEDTLHPPGREGLPVIDHDRPDGTLWWGVDRCLASDVTDTIKGYFSMAHPNWSKTPHYVRKTWFRIYAAKETGHLPSLMELYERTHKNKAGVFVDGKSEQIYNEMVAWVEDRQTKLTQQSTDGLLVTLSTLEVDKIDEEVVPKNKGRTLGIGFVNDVPRATTSYGQRRDDEVTQLRNELASSQSAFTARVGGLEGLLDFIAAANPEWQTTLRNMRRQNPIPGEGPSDDTHAEEDVDRRSDEYLRAMHDS</sequence>
<dbReference type="HOGENOM" id="CLU_033858_0_1_1"/>
<organism evidence="2 3">
    <name type="scientific">Brassica oleracea var. oleracea</name>
    <dbReference type="NCBI Taxonomy" id="109376"/>
    <lineage>
        <taxon>Eukaryota</taxon>
        <taxon>Viridiplantae</taxon>
        <taxon>Streptophyta</taxon>
        <taxon>Embryophyta</taxon>
        <taxon>Tracheophyta</taxon>
        <taxon>Spermatophyta</taxon>
        <taxon>Magnoliopsida</taxon>
        <taxon>eudicotyledons</taxon>
        <taxon>Gunneridae</taxon>
        <taxon>Pentapetalae</taxon>
        <taxon>rosids</taxon>
        <taxon>malvids</taxon>
        <taxon>Brassicales</taxon>
        <taxon>Brassicaceae</taxon>
        <taxon>Brassiceae</taxon>
        <taxon>Brassica</taxon>
    </lineage>
</organism>
<feature type="compositionally biased region" description="Basic and acidic residues" evidence="1">
    <location>
        <begin position="330"/>
        <end position="344"/>
    </location>
</feature>
<accession>A0A0D3C033</accession>
<name>A0A0D3C033_BRAOL</name>
<proteinExistence type="predicted"/>
<reference evidence="2" key="2">
    <citation type="submission" date="2015-03" db="UniProtKB">
        <authorList>
            <consortium name="EnsemblPlants"/>
        </authorList>
    </citation>
    <scope>IDENTIFICATION</scope>
</reference>
<dbReference type="Pfam" id="PF03004">
    <property type="entry name" value="Transposase_24"/>
    <property type="match status" value="1"/>
</dbReference>
<dbReference type="EnsemblPlants" id="Bo4g139800.1">
    <property type="protein sequence ID" value="Bo4g139800.1"/>
    <property type="gene ID" value="Bo4g139800"/>
</dbReference>
<evidence type="ECO:0000313" key="2">
    <source>
        <dbReference type="EnsemblPlants" id="Bo4g139800.1"/>
    </source>
</evidence>
<feature type="region of interest" description="Disordered" evidence="1">
    <location>
        <begin position="310"/>
        <end position="344"/>
    </location>
</feature>
<evidence type="ECO:0000256" key="1">
    <source>
        <dbReference type="SAM" id="MobiDB-lite"/>
    </source>
</evidence>
<feature type="compositionally biased region" description="Low complexity" evidence="1">
    <location>
        <begin position="13"/>
        <end position="28"/>
    </location>
</feature>
<dbReference type="Proteomes" id="UP000032141">
    <property type="component" value="Chromosome C4"/>
</dbReference>
<feature type="compositionally biased region" description="Pro residues" evidence="1">
    <location>
        <begin position="53"/>
        <end position="62"/>
    </location>
</feature>
<reference evidence="2 3" key="1">
    <citation type="journal article" date="2014" name="Genome Biol.">
        <title>Transcriptome and methylome profiling reveals relics of genome dominance in the mesopolyploid Brassica oleracea.</title>
        <authorList>
            <person name="Parkin I.A."/>
            <person name="Koh C."/>
            <person name="Tang H."/>
            <person name="Robinson S.J."/>
            <person name="Kagale S."/>
            <person name="Clarke W.E."/>
            <person name="Town C.D."/>
            <person name="Nixon J."/>
            <person name="Krishnakumar V."/>
            <person name="Bidwell S.L."/>
            <person name="Denoeud F."/>
            <person name="Belcram H."/>
            <person name="Links M.G."/>
            <person name="Just J."/>
            <person name="Clarke C."/>
            <person name="Bender T."/>
            <person name="Huebert T."/>
            <person name="Mason A.S."/>
            <person name="Pires J.C."/>
            <person name="Barker G."/>
            <person name="Moore J."/>
            <person name="Walley P.G."/>
            <person name="Manoli S."/>
            <person name="Batley J."/>
            <person name="Edwards D."/>
            <person name="Nelson M.N."/>
            <person name="Wang X."/>
            <person name="Paterson A.H."/>
            <person name="King G."/>
            <person name="Bancroft I."/>
            <person name="Chalhoub B."/>
            <person name="Sharpe A.G."/>
        </authorList>
    </citation>
    <scope>NUCLEOTIDE SEQUENCE</scope>
    <source>
        <strain evidence="2 3">cv. TO1000</strain>
    </source>
</reference>
<feature type="compositionally biased region" description="Low complexity" evidence="1">
    <location>
        <begin position="35"/>
        <end position="52"/>
    </location>
</feature>
<keyword evidence="3" id="KW-1185">Reference proteome</keyword>
<dbReference type="InterPro" id="IPR004252">
    <property type="entry name" value="Probable_transposase_24"/>
</dbReference>
<dbReference type="AlphaFoldDB" id="A0A0D3C033"/>